<dbReference type="Proteomes" id="UP001501417">
    <property type="component" value="Unassembled WGS sequence"/>
</dbReference>
<accession>A0ABP8RL14</accession>
<dbReference type="InterPro" id="IPR007969">
    <property type="entry name" value="DUF732"/>
</dbReference>
<comment type="caution">
    <text evidence="2">The sequence shown here is derived from an EMBL/GenBank/DDBJ whole genome shotgun (WGS) entry which is preliminary data.</text>
</comment>
<evidence type="ECO:0000259" key="1">
    <source>
        <dbReference type="Pfam" id="PF05305"/>
    </source>
</evidence>
<dbReference type="EMBL" id="BAABGF010000030">
    <property type="protein sequence ID" value="GAA4541267.1"/>
    <property type="molecule type" value="Genomic_DNA"/>
</dbReference>
<name>A0ABP8RL14_9MYCO</name>
<protein>
    <submittedName>
        <fullName evidence="2">DUF732 domain-containing protein</fullName>
    </submittedName>
</protein>
<keyword evidence="3" id="KW-1185">Reference proteome</keyword>
<gene>
    <name evidence="2" type="ORF">GCM10023161_23450</name>
</gene>
<sequence>MINALRVRQKNPPQHKETPMFPRRFTASVVGTAALGLAALGLAGTAGASSVDDAFLAQLASDGITPPSASVAIKDAHAVCNALDQGHSSKEVISAVAKATGLSTKGSKTFAVDAASAYCPQYVTSA</sequence>
<feature type="domain" description="DUF732" evidence="1">
    <location>
        <begin position="52"/>
        <end position="121"/>
    </location>
</feature>
<evidence type="ECO:0000313" key="2">
    <source>
        <dbReference type="EMBL" id="GAA4541267.1"/>
    </source>
</evidence>
<evidence type="ECO:0000313" key="3">
    <source>
        <dbReference type="Proteomes" id="UP001501417"/>
    </source>
</evidence>
<dbReference type="Pfam" id="PF05305">
    <property type="entry name" value="DUF732"/>
    <property type="match status" value="1"/>
</dbReference>
<proteinExistence type="predicted"/>
<reference evidence="3" key="1">
    <citation type="journal article" date="2019" name="Int. J. Syst. Evol. Microbiol.">
        <title>The Global Catalogue of Microorganisms (GCM) 10K type strain sequencing project: providing services to taxonomists for standard genome sequencing and annotation.</title>
        <authorList>
            <consortium name="The Broad Institute Genomics Platform"/>
            <consortium name="The Broad Institute Genome Sequencing Center for Infectious Disease"/>
            <person name="Wu L."/>
            <person name="Ma J."/>
        </authorList>
    </citation>
    <scope>NUCLEOTIDE SEQUENCE [LARGE SCALE GENOMIC DNA]</scope>
    <source>
        <strain evidence="3">JCM 17782</strain>
    </source>
</reference>
<organism evidence="2 3">
    <name type="scientific">Mycobacterium paraffinicum</name>
    <dbReference type="NCBI Taxonomy" id="53378"/>
    <lineage>
        <taxon>Bacteria</taxon>
        <taxon>Bacillati</taxon>
        <taxon>Actinomycetota</taxon>
        <taxon>Actinomycetes</taxon>
        <taxon>Mycobacteriales</taxon>
        <taxon>Mycobacteriaceae</taxon>
        <taxon>Mycobacterium</taxon>
    </lineage>
</organism>